<comment type="caution">
    <text evidence="1">The sequence shown here is derived from an EMBL/GenBank/DDBJ whole genome shotgun (WGS) entry which is preliminary data.</text>
</comment>
<evidence type="ECO:0000313" key="2">
    <source>
        <dbReference type="Proteomes" id="UP001497382"/>
    </source>
</evidence>
<dbReference type="EMBL" id="CAXIEN010000009">
    <property type="protein sequence ID" value="CAL1263450.1"/>
    <property type="molecule type" value="Genomic_DNA"/>
</dbReference>
<gene>
    <name evidence="1" type="ORF">LARSCL_LOCUS1494</name>
</gene>
<protein>
    <submittedName>
        <fullName evidence="1">Uncharacterized protein</fullName>
    </submittedName>
</protein>
<proteinExistence type="predicted"/>
<name>A0AAV1YZK8_9ARAC</name>
<reference evidence="1 2" key="1">
    <citation type="submission" date="2024-04" db="EMBL/GenBank/DDBJ databases">
        <authorList>
            <person name="Rising A."/>
            <person name="Reimegard J."/>
            <person name="Sonavane S."/>
            <person name="Akerstrom W."/>
            <person name="Nylinder S."/>
            <person name="Hedman E."/>
            <person name="Kallberg Y."/>
        </authorList>
    </citation>
    <scope>NUCLEOTIDE SEQUENCE [LARGE SCALE GENOMIC DNA]</scope>
</reference>
<sequence length="76" mass="8512">MISLPEERGKRCVEFGNQFHKIAGVDPFTYVTTDSSCVAVHRSNHVAKNIITIVPIEDYVKKAIITKISSDVWTCC</sequence>
<dbReference type="Proteomes" id="UP001497382">
    <property type="component" value="Unassembled WGS sequence"/>
</dbReference>
<organism evidence="1 2">
    <name type="scientific">Larinioides sclopetarius</name>
    <dbReference type="NCBI Taxonomy" id="280406"/>
    <lineage>
        <taxon>Eukaryota</taxon>
        <taxon>Metazoa</taxon>
        <taxon>Ecdysozoa</taxon>
        <taxon>Arthropoda</taxon>
        <taxon>Chelicerata</taxon>
        <taxon>Arachnida</taxon>
        <taxon>Araneae</taxon>
        <taxon>Araneomorphae</taxon>
        <taxon>Entelegynae</taxon>
        <taxon>Araneoidea</taxon>
        <taxon>Araneidae</taxon>
        <taxon>Larinioides</taxon>
    </lineage>
</organism>
<accession>A0AAV1YZK8</accession>
<dbReference type="AlphaFoldDB" id="A0AAV1YZK8"/>
<keyword evidence="2" id="KW-1185">Reference proteome</keyword>
<evidence type="ECO:0000313" key="1">
    <source>
        <dbReference type="EMBL" id="CAL1263450.1"/>
    </source>
</evidence>